<dbReference type="Pfam" id="PF26133">
    <property type="entry name" value="DUF8039"/>
    <property type="match status" value="1"/>
</dbReference>
<reference evidence="2 3" key="1">
    <citation type="submission" date="2022-01" db="EMBL/GenBank/DDBJ databases">
        <authorList>
            <person name="Xiong W."/>
            <person name="Schranz E."/>
        </authorList>
    </citation>
    <scope>NUCLEOTIDE SEQUENCE [LARGE SCALE GENOMIC DNA]</scope>
</reference>
<organism evidence="2 3">
    <name type="scientific">Lactuca virosa</name>
    <dbReference type="NCBI Taxonomy" id="75947"/>
    <lineage>
        <taxon>Eukaryota</taxon>
        <taxon>Viridiplantae</taxon>
        <taxon>Streptophyta</taxon>
        <taxon>Embryophyta</taxon>
        <taxon>Tracheophyta</taxon>
        <taxon>Spermatophyta</taxon>
        <taxon>Magnoliopsida</taxon>
        <taxon>eudicotyledons</taxon>
        <taxon>Gunneridae</taxon>
        <taxon>Pentapetalae</taxon>
        <taxon>asterids</taxon>
        <taxon>campanulids</taxon>
        <taxon>Asterales</taxon>
        <taxon>Asteraceae</taxon>
        <taxon>Cichorioideae</taxon>
        <taxon>Cichorieae</taxon>
        <taxon>Lactucinae</taxon>
        <taxon>Lactuca</taxon>
    </lineage>
</organism>
<sequence>MIVIGKVYITDGKQMLHHKPLPKTCYKVSIQELLVDTSCISDIGNNDFKTVKDAVGSFVAWPKDQVVLIDQEKVTPPSTIPKDGEKTFVSKLLAKRKFVSSALVLRQDMPNKKIQKNYSCDYIKCDIHHFDMLL</sequence>
<dbReference type="InterPro" id="IPR058352">
    <property type="entry name" value="DUF8039"/>
</dbReference>
<dbReference type="AlphaFoldDB" id="A0AAU9NUR0"/>
<protein>
    <recommendedName>
        <fullName evidence="1">DUF8039 domain-containing protein</fullName>
    </recommendedName>
</protein>
<evidence type="ECO:0000313" key="2">
    <source>
        <dbReference type="EMBL" id="CAH1441345.1"/>
    </source>
</evidence>
<accession>A0AAU9NUR0</accession>
<evidence type="ECO:0000313" key="3">
    <source>
        <dbReference type="Proteomes" id="UP001157418"/>
    </source>
</evidence>
<proteinExistence type="predicted"/>
<keyword evidence="3" id="KW-1185">Reference proteome</keyword>
<evidence type="ECO:0000259" key="1">
    <source>
        <dbReference type="Pfam" id="PF26133"/>
    </source>
</evidence>
<gene>
    <name evidence="2" type="ORF">LVIROSA_LOCUS27411</name>
</gene>
<feature type="domain" description="DUF8039" evidence="1">
    <location>
        <begin position="5"/>
        <end position="68"/>
    </location>
</feature>
<dbReference type="Proteomes" id="UP001157418">
    <property type="component" value="Unassembled WGS sequence"/>
</dbReference>
<name>A0AAU9NUR0_9ASTR</name>
<dbReference type="EMBL" id="CAKMRJ010005412">
    <property type="protein sequence ID" value="CAH1441345.1"/>
    <property type="molecule type" value="Genomic_DNA"/>
</dbReference>
<comment type="caution">
    <text evidence="2">The sequence shown here is derived from an EMBL/GenBank/DDBJ whole genome shotgun (WGS) entry which is preliminary data.</text>
</comment>